<dbReference type="EMBL" id="RCMK01000028">
    <property type="protein sequence ID" value="KAG2953145.1"/>
    <property type="molecule type" value="Genomic_DNA"/>
</dbReference>
<dbReference type="Proteomes" id="UP000736787">
    <property type="component" value="Unassembled WGS sequence"/>
</dbReference>
<sequence>MQKRRLLEEYQPSYEMIASISPTSNMVEKSVSTIRVAHAQI</sequence>
<gene>
    <name evidence="1" type="ORF">PC117_g2226</name>
</gene>
<accession>A0A8T1EE93</accession>
<dbReference type="AlphaFoldDB" id="A0A8T1EE93"/>
<reference evidence="1" key="1">
    <citation type="submission" date="2018-10" db="EMBL/GenBank/DDBJ databases">
        <title>Effector identification in a new, highly contiguous assembly of the strawberry crown rot pathogen Phytophthora cactorum.</title>
        <authorList>
            <person name="Armitage A.D."/>
            <person name="Nellist C.F."/>
            <person name="Bates H."/>
            <person name="Vickerstaff R.J."/>
            <person name="Harrison R.J."/>
        </authorList>
    </citation>
    <scope>NUCLEOTIDE SEQUENCE</scope>
    <source>
        <strain evidence="1">4040</strain>
    </source>
</reference>
<evidence type="ECO:0000313" key="1">
    <source>
        <dbReference type="EMBL" id="KAG2953145.1"/>
    </source>
</evidence>
<name>A0A8T1EE93_9STRA</name>
<comment type="caution">
    <text evidence="1">The sequence shown here is derived from an EMBL/GenBank/DDBJ whole genome shotgun (WGS) entry which is preliminary data.</text>
</comment>
<protein>
    <submittedName>
        <fullName evidence="1">Uncharacterized protein</fullName>
    </submittedName>
</protein>
<organism evidence="1 2">
    <name type="scientific">Phytophthora cactorum</name>
    <dbReference type="NCBI Taxonomy" id="29920"/>
    <lineage>
        <taxon>Eukaryota</taxon>
        <taxon>Sar</taxon>
        <taxon>Stramenopiles</taxon>
        <taxon>Oomycota</taxon>
        <taxon>Peronosporomycetes</taxon>
        <taxon>Peronosporales</taxon>
        <taxon>Peronosporaceae</taxon>
        <taxon>Phytophthora</taxon>
    </lineage>
</organism>
<proteinExistence type="predicted"/>
<evidence type="ECO:0000313" key="2">
    <source>
        <dbReference type="Proteomes" id="UP000736787"/>
    </source>
</evidence>